<dbReference type="Proteomes" id="UP000050795">
    <property type="component" value="Unassembled WGS sequence"/>
</dbReference>
<protein>
    <submittedName>
        <fullName evidence="2">Uncharacterized protein</fullName>
    </submittedName>
</protein>
<keyword evidence="1" id="KW-1185">Reference proteome</keyword>
<accession>A0AA85K8G9</accession>
<sequence length="162" mass="18942">MGDAGRSNSNRLLLEYHPLITVHDSRDGSDDLCAEKKFNAMFFKLLELFLEELLNILQKLCEIIVKDDVKNSLKIMLTQARTLQRMATTLHYESEVGSYLNQSIPLLEKIEKEVKQSQTFTEDVKTLRNKTKDELVYLLKQLKKESCLDQFLEYWPVSISYF</sequence>
<dbReference type="WBParaSite" id="TREG1_80290.1">
    <property type="protein sequence ID" value="TREG1_80290.1"/>
    <property type="gene ID" value="TREG1_80290"/>
</dbReference>
<proteinExistence type="predicted"/>
<dbReference type="AlphaFoldDB" id="A0AA85K8G9"/>
<evidence type="ECO:0000313" key="1">
    <source>
        <dbReference type="Proteomes" id="UP000050795"/>
    </source>
</evidence>
<name>A0AA85K8G9_TRIRE</name>
<reference evidence="2" key="2">
    <citation type="submission" date="2023-11" db="UniProtKB">
        <authorList>
            <consortium name="WormBaseParasite"/>
        </authorList>
    </citation>
    <scope>IDENTIFICATION</scope>
</reference>
<reference evidence="1" key="1">
    <citation type="submission" date="2022-06" db="EMBL/GenBank/DDBJ databases">
        <authorList>
            <person name="Berger JAMES D."/>
            <person name="Berger JAMES D."/>
        </authorList>
    </citation>
    <scope>NUCLEOTIDE SEQUENCE [LARGE SCALE GENOMIC DNA]</scope>
</reference>
<organism evidence="1 2">
    <name type="scientific">Trichobilharzia regenti</name>
    <name type="common">Nasal bird schistosome</name>
    <dbReference type="NCBI Taxonomy" id="157069"/>
    <lineage>
        <taxon>Eukaryota</taxon>
        <taxon>Metazoa</taxon>
        <taxon>Spiralia</taxon>
        <taxon>Lophotrochozoa</taxon>
        <taxon>Platyhelminthes</taxon>
        <taxon>Trematoda</taxon>
        <taxon>Digenea</taxon>
        <taxon>Strigeidida</taxon>
        <taxon>Schistosomatoidea</taxon>
        <taxon>Schistosomatidae</taxon>
        <taxon>Trichobilharzia</taxon>
    </lineage>
</organism>
<evidence type="ECO:0000313" key="2">
    <source>
        <dbReference type="WBParaSite" id="TREG1_80290.1"/>
    </source>
</evidence>